<sequence length="444" mass="49006">MTHKRTVVFAVQKHRTVYYEFVPVVANADGQVININVNCHPPNMIPETIPSLQDARSYYVPDPSQTKVSCDVDLDFPANFVMAASNDDRHWGGAEFTKNRGGFAMAASNDDPSHHWGCAGFTKNRGGDPNKLTGTFVYSSSWKEAAMLSAKNYIGLGHLSDGDISDRYRAVGGSVRAIQQYDCNKFQLQVESALSGLREETAKDLAQGICNFAFSPDAPSSVLVSVTPHEADSSFYRLVLSSDLIEEQLAAKFLRMSWFAAVLDEDNSGNRGNLFEAFVREKFSRGPVVLATCRESLSTRPPKARAGTKKNYQAISAGRTLGSQRKIVRVSDMIARVRATTDESEMFYSKNESEPLVDMICRVASGYEATQVTIQVQQDAATEKIQALVDNLNLNETEHLTIVYAVPKLRYNEFSTNPVNPLLDAPELAGKVKILHVAIDDDEQ</sequence>
<proteinExistence type="predicted"/>
<reference evidence="1" key="1">
    <citation type="submission" date="2021-01" db="EMBL/GenBank/DDBJ databases">
        <authorList>
            <person name="Corre E."/>
            <person name="Pelletier E."/>
            <person name="Niang G."/>
            <person name="Scheremetjew M."/>
            <person name="Finn R."/>
            <person name="Kale V."/>
            <person name="Holt S."/>
            <person name="Cochrane G."/>
            <person name="Meng A."/>
            <person name="Brown T."/>
            <person name="Cohen L."/>
        </authorList>
    </citation>
    <scope>NUCLEOTIDE SEQUENCE</scope>
    <source>
        <strain evidence="1">CCMP2084</strain>
    </source>
</reference>
<protein>
    <submittedName>
        <fullName evidence="1">Uncharacterized protein</fullName>
    </submittedName>
</protein>
<name>A0A7S2U6S4_9STRA</name>
<accession>A0A7S2U6S4</accession>
<organism evidence="1">
    <name type="scientific">Attheya septentrionalis</name>
    <dbReference type="NCBI Taxonomy" id="420275"/>
    <lineage>
        <taxon>Eukaryota</taxon>
        <taxon>Sar</taxon>
        <taxon>Stramenopiles</taxon>
        <taxon>Ochrophyta</taxon>
        <taxon>Bacillariophyta</taxon>
        <taxon>Coscinodiscophyceae</taxon>
        <taxon>Chaetocerotophycidae</taxon>
        <taxon>Chaetocerotales</taxon>
        <taxon>Attheyaceae</taxon>
        <taxon>Attheya</taxon>
    </lineage>
</organism>
<dbReference type="AlphaFoldDB" id="A0A7S2U6S4"/>
<gene>
    <name evidence="1" type="ORF">ASEP1449_LOCUS2106</name>
</gene>
<evidence type="ECO:0000313" key="1">
    <source>
        <dbReference type="EMBL" id="CAD9810283.1"/>
    </source>
</evidence>
<dbReference type="EMBL" id="HBHQ01003218">
    <property type="protein sequence ID" value="CAD9810283.1"/>
    <property type="molecule type" value="Transcribed_RNA"/>
</dbReference>